<dbReference type="PRINTS" id="PR00413">
    <property type="entry name" value="HADHALOGNASE"/>
</dbReference>
<dbReference type="PANTHER" id="PTHR18901:SF38">
    <property type="entry name" value="PSEUDOURIDINE-5'-PHOSPHATASE"/>
    <property type="match status" value="1"/>
</dbReference>
<dbReference type="EMBL" id="JAUDCG010000055">
    <property type="protein sequence ID" value="MDM8157961.1"/>
    <property type="molecule type" value="Genomic_DNA"/>
</dbReference>
<reference evidence="1 2" key="3">
    <citation type="submission" date="2023-06" db="EMBL/GenBank/DDBJ databases">
        <authorList>
            <person name="Zeman M."/>
            <person name="Kubasova T."/>
            <person name="Jahodarova E."/>
            <person name="Nykrynova M."/>
            <person name="Rychlik I."/>
        </authorList>
    </citation>
    <scope>NUCLEOTIDE SEQUENCE [LARGE SCALE GENOMIC DNA]</scope>
    <source>
        <strain evidence="1 2">ET39</strain>
    </source>
</reference>
<organism evidence="1 2">
    <name type="scientific">Amedibacillus dolichus</name>
    <dbReference type="NCBI Taxonomy" id="31971"/>
    <lineage>
        <taxon>Bacteria</taxon>
        <taxon>Bacillati</taxon>
        <taxon>Bacillota</taxon>
        <taxon>Erysipelotrichia</taxon>
        <taxon>Erysipelotrichales</taxon>
        <taxon>Erysipelotrichaceae</taxon>
        <taxon>Amedibacillus</taxon>
    </lineage>
</organism>
<gene>
    <name evidence="1" type="ORF">QUV96_09995</name>
</gene>
<evidence type="ECO:0000313" key="2">
    <source>
        <dbReference type="Proteomes" id="UP001529340"/>
    </source>
</evidence>
<evidence type="ECO:0000313" key="1">
    <source>
        <dbReference type="EMBL" id="MDM8157961.1"/>
    </source>
</evidence>
<dbReference type="SUPFAM" id="SSF56784">
    <property type="entry name" value="HAD-like"/>
    <property type="match status" value="1"/>
</dbReference>
<dbReference type="PANTHER" id="PTHR18901">
    <property type="entry name" value="2-DEOXYGLUCOSE-6-PHOSPHATE PHOSPHATASE 2"/>
    <property type="match status" value="1"/>
</dbReference>
<proteinExistence type="predicted"/>
<dbReference type="Gene3D" id="3.40.50.1000">
    <property type="entry name" value="HAD superfamily/HAD-like"/>
    <property type="match status" value="1"/>
</dbReference>
<name>A0ABT7UEB6_9FIRM</name>
<keyword evidence="2" id="KW-1185">Reference proteome</keyword>
<dbReference type="InterPro" id="IPR036412">
    <property type="entry name" value="HAD-like_sf"/>
</dbReference>
<dbReference type="Proteomes" id="UP001529340">
    <property type="component" value="Unassembled WGS sequence"/>
</dbReference>
<dbReference type="InterPro" id="IPR006439">
    <property type="entry name" value="HAD-SF_hydro_IA"/>
</dbReference>
<dbReference type="InterPro" id="IPR041492">
    <property type="entry name" value="HAD_2"/>
</dbReference>
<reference evidence="2" key="2">
    <citation type="submission" date="2023-06" db="EMBL/GenBank/DDBJ databases">
        <title>Identification and characterization of horizontal gene transfer across gut microbiota members of farm animals based on homology search.</title>
        <authorList>
            <person name="Zeman M."/>
            <person name="Kubasova T."/>
            <person name="Jahodarova E."/>
            <person name="Nykrynova M."/>
            <person name="Rychlik I."/>
        </authorList>
    </citation>
    <scope>NUCLEOTIDE SEQUENCE [LARGE SCALE GENOMIC DNA]</scope>
    <source>
        <strain evidence="2">ET39</strain>
    </source>
</reference>
<dbReference type="InterPro" id="IPR023214">
    <property type="entry name" value="HAD_sf"/>
</dbReference>
<dbReference type="NCBIfam" id="TIGR01509">
    <property type="entry name" value="HAD-SF-IA-v3"/>
    <property type="match status" value="1"/>
</dbReference>
<dbReference type="Gene3D" id="1.10.150.240">
    <property type="entry name" value="Putative phosphatase, domain 2"/>
    <property type="match status" value="1"/>
</dbReference>
<dbReference type="SFLD" id="SFLDS00003">
    <property type="entry name" value="Haloacid_Dehalogenase"/>
    <property type="match status" value="1"/>
</dbReference>
<sequence>MTAVIFDMDGVLVDSEAVYQYDLMRFFREQKQRITQREASAFVGCSDAFYYRHMGELWEPKMTEEQMRRFYETNYPYGPIDYRSALNPHVRLILQQMKQAGIRTAIASSSSNASIERMLTSNELTPFFDQVISGHELPRSKPDPAIYHEAMRRLDHTPAQCVVIEDSAIGIEAAKRAGMYVIAKRENRFHVDQRQADHIADDLLQAWLHIQEHFRLLRF</sequence>
<dbReference type="InterPro" id="IPR023198">
    <property type="entry name" value="PGP-like_dom2"/>
</dbReference>
<dbReference type="NCBIfam" id="TIGR01549">
    <property type="entry name" value="HAD-SF-IA-v1"/>
    <property type="match status" value="1"/>
</dbReference>
<comment type="caution">
    <text evidence="1">The sequence shown here is derived from an EMBL/GenBank/DDBJ whole genome shotgun (WGS) entry which is preliminary data.</text>
</comment>
<dbReference type="RefSeq" id="WP_289608400.1">
    <property type="nucleotide sequence ID" value="NZ_JAUDCG010000055.1"/>
</dbReference>
<dbReference type="SFLD" id="SFLDG01129">
    <property type="entry name" value="C1.5:_HAD__Beta-PGM__Phosphata"/>
    <property type="match status" value="1"/>
</dbReference>
<protein>
    <submittedName>
        <fullName evidence="1">HAD family phosphatase</fullName>
    </submittedName>
</protein>
<reference evidence="1 2" key="1">
    <citation type="submission" date="2023-06" db="EMBL/GenBank/DDBJ databases">
        <title>Identification and characterization of horizontal gene transfer across gut microbiota members of farm animals based on homology search.</title>
        <authorList>
            <person name="Schwarzerova J."/>
            <person name="Nykrynova M."/>
            <person name="Jureckova K."/>
            <person name="Cejkova D."/>
            <person name="Rychlik I."/>
        </authorList>
    </citation>
    <scope>NUCLEOTIDE SEQUENCE [LARGE SCALE GENOMIC DNA]</scope>
    <source>
        <strain evidence="1 2">ET39</strain>
    </source>
</reference>
<dbReference type="Pfam" id="PF13419">
    <property type="entry name" value="HAD_2"/>
    <property type="match status" value="1"/>
</dbReference>
<dbReference type="SFLD" id="SFLDG01135">
    <property type="entry name" value="C1.5.6:_HAD__Beta-PGM__Phospha"/>
    <property type="match status" value="1"/>
</dbReference>
<accession>A0ABT7UEB6</accession>